<dbReference type="Proteomes" id="UP000275408">
    <property type="component" value="Unassembled WGS sequence"/>
</dbReference>
<gene>
    <name evidence="2" type="ORF">pdam_00015735</name>
</gene>
<keyword evidence="1" id="KW-1133">Transmembrane helix</keyword>
<dbReference type="PANTHER" id="PTHR21301:SF11">
    <property type="entry name" value="GIY-YIG DOMAIN-CONTAINING PROTEIN"/>
    <property type="match status" value="1"/>
</dbReference>
<protein>
    <recommendedName>
        <fullName evidence="4">Reverse transcriptase domain-containing protein</fullName>
    </recommendedName>
</protein>
<name>A0A3M6UVG8_POCDA</name>
<evidence type="ECO:0000256" key="1">
    <source>
        <dbReference type="SAM" id="Phobius"/>
    </source>
</evidence>
<keyword evidence="3" id="KW-1185">Reference proteome</keyword>
<reference evidence="2 3" key="1">
    <citation type="journal article" date="2018" name="Sci. Rep.">
        <title>Comparative analysis of the Pocillopora damicornis genome highlights role of immune system in coral evolution.</title>
        <authorList>
            <person name="Cunning R."/>
            <person name="Bay R.A."/>
            <person name="Gillette P."/>
            <person name="Baker A.C."/>
            <person name="Traylor-Knowles N."/>
        </authorList>
    </citation>
    <scope>NUCLEOTIDE SEQUENCE [LARGE SCALE GENOMIC DNA]</scope>
    <source>
        <strain evidence="2">RSMAS</strain>
        <tissue evidence="2">Whole animal</tissue>
    </source>
</reference>
<sequence length="313" mass="35999">MMGYNVLQKHCTKSTLQMESNVAAEINCEWNTRLQLQTVPRQGTSKSAKEWKKICLQNKIPPFVQKSLLMSIVDLPRFYHLIKTHKAGPNVKIRPIISNINRPTQRISWLLANALKPMLKNPAISPQRKLSLYTTIPIQEAITNITDRIQNPIILLSKQDISDLLQVMLNNMYFSFRDQVSCQREGLLMGSNISGILVILFIDILQTIALSLHLMISPSKRYTVMVFIATENILDEVKTLASKLQKRDQDIFEAYMMVDEVIGNIKSVRKNIDSDFQVWYKQILDLTEKLGIVEEIYSQEDTHTEKSLKHSQL</sequence>
<dbReference type="PANTHER" id="PTHR21301">
    <property type="entry name" value="REVERSE TRANSCRIPTASE"/>
    <property type="match status" value="1"/>
</dbReference>
<proteinExistence type="predicted"/>
<accession>A0A3M6UVG8</accession>
<comment type="caution">
    <text evidence="2">The sequence shown here is derived from an EMBL/GenBank/DDBJ whole genome shotgun (WGS) entry which is preliminary data.</text>
</comment>
<evidence type="ECO:0000313" key="3">
    <source>
        <dbReference type="Proteomes" id="UP000275408"/>
    </source>
</evidence>
<organism evidence="2 3">
    <name type="scientific">Pocillopora damicornis</name>
    <name type="common">Cauliflower coral</name>
    <name type="synonym">Millepora damicornis</name>
    <dbReference type="NCBI Taxonomy" id="46731"/>
    <lineage>
        <taxon>Eukaryota</taxon>
        <taxon>Metazoa</taxon>
        <taxon>Cnidaria</taxon>
        <taxon>Anthozoa</taxon>
        <taxon>Hexacorallia</taxon>
        <taxon>Scleractinia</taxon>
        <taxon>Astrocoeniina</taxon>
        <taxon>Pocilloporidae</taxon>
        <taxon>Pocillopora</taxon>
    </lineage>
</organism>
<dbReference type="AlphaFoldDB" id="A0A3M6UVG8"/>
<feature type="transmembrane region" description="Helical" evidence="1">
    <location>
        <begin position="193"/>
        <end position="216"/>
    </location>
</feature>
<keyword evidence="1" id="KW-0472">Membrane</keyword>
<evidence type="ECO:0000313" key="2">
    <source>
        <dbReference type="EMBL" id="RMX57620.1"/>
    </source>
</evidence>
<dbReference type="EMBL" id="RCHS01000628">
    <property type="protein sequence ID" value="RMX57620.1"/>
    <property type="molecule type" value="Genomic_DNA"/>
</dbReference>
<evidence type="ECO:0008006" key="4">
    <source>
        <dbReference type="Google" id="ProtNLM"/>
    </source>
</evidence>
<keyword evidence="1" id="KW-0812">Transmembrane</keyword>